<organism evidence="1 2">
    <name type="scientific">Periplaneta americana</name>
    <name type="common">American cockroach</name>
    <name type="synonym">Blatta americana</name>
    <dbReference type="NCBI Taxonomy" id="6978"/>
    <lineage>
        <taxon>Eukaryota</taxon>
        <taxon>Metazoa</taxon>
        <taxon>Ecdysozoa</taxon>
        <taxon>Arthropoda</taxon>
        <taxon>Hexapoda</taxon>
        <taxon>Insecta</taxon>
        <taxon>Pterygota</taxon>
        <taxon>Neoptera</taxon>
        <taxon>Polyneoptera</taxon>
        <taxon>Dictyoptera</taxon>
        <taxon>Blattodea</taxon>
        <taxon>Blattoidea</taxon>
        <taxon>Blattidae</taxon>
        <taxon>Blattinae</taxon>
        <taxon>Periplaneta</taxon>
    </lineage>
</organism>
<dbReference type="EMBL" id="JAJSOF020000011">
    <property type="protein sequence ID" value="KAJ4445108.1"/>
    <property type="molecule type" value="Genomic_DNA"/>
</dbReference>
<proteinExistence type="predicted"/>
<comment type="caution">
    <text evidence="1">The sequence shown here is derived from an EMBL/GenBank/DDBJ whole genome shotgun (WGS) entry which is preliminary data.</text>
</comment>
<keyword evidence="2" id="KW-1185">Reference proteome</keyword>
<sequence length="95" mass="10770">MPIEKKKKKKKKGCICKRKSTGRLSTGEEKWKRIVRAGLAWLRLGAWKGNKIVNEKGERLCPLCGEGLLEKYFTAVCRIGTYPEKISTTLDAKSE</sequence>
<name>A0ABQ8TET3_PERAM</name>
<reference evidence="1 2" key="1">
    <citation type="journal article" date="2022" name="Allergy">
        <title>Genome assembly and annotation of Periplaneta americana reveal a comprehensive cockroach allergen profile.</title>
        <authorList>
            <person name="Wang L."/>
            <person name="Xiong Q."/>
            <person name="Saelim N."/>
            <person name="Wang L."/>
            <person name="Nong W."/>
            <person name="Wan A.T."/>
            <person name="Shi M."/>
            <person name="Liu X."/>
            <person name="Cao Q."/>
            <person name="Hui J.H.L."/>
            <person name="Sookrung N."/>
            <person name="Leung T.F."/>
            <person name="Tungtrongchitr A."/>
            <person name="Tsui S.K.W."/>
        </authorList>
    </citation>
    <scope>NUCLEOTIDE SEQUENCE [LARGE SCALE GENOMIC DNA]</scope>
    <source>
        <strain evidence="1">PWHHKU_190912</strain>
    </source>
</reference>
<gene>
    <name evidence="1" type="ORF">ANN_06907</name>
</gene>
<evidence type="ECO:0000313" key="2">
    <source>
        <dbReference type="Proteomes" id="UP001148838"/>
    </source>
</evidence>
<protein>
    <submittedName>
        <fullName evidence="1">Uncharacterized protein</fullName>
    </submittedName>
</protein>
<accession>A0ABQ8TET3</accession>
<dbReference type="Proteomes" id="UP001148838">
    <property type="component" value="Unassembled WGS sequence"/>
</dbReference>
<evidence type="ECO:0000313" key="1">
    <source>
        <dbReference type="EMBL" id="KAJ4445108.1"/>
    </source>
</evidence>